<protein>
    <submittedName>
        <fullName evidence="1">Uncharacterized protein</fullName>
    </submittedName>
</protein>
<comment type="caution">
    <text evidence="1">The sequence shown here is derived from an EMBL/GenBank/DDBJ whole genome shotgun (WGS) entry which is preliminary data.</text>
</comment>
<dbReference type="Proteomes" id="UP000828941">
    <property type="component" value="Chromosome 5"/>
</dbReference>
<reference evidence="1 2" key="1">
    <citation type="journal article" date="2022" name="DNA Res.">
        <title>Chromosomal-level genome assembly of the orchid tree Bauhinia variegata (Leguminosae; Cercidoideae) supports the allotetraploid origin hypothesis of Bauhinia.</title>
        <authorList>
            <person name="Zhong Y."/>
            <person name="Chen Y."/>
            <person name="Zheng D."/>
            <person name="Pang J."/>
            <person name="Liu Y."/>
            <person name="Luo S."/>
            <person name="Meng S."/>
            <person name="Qian L."/>
            <person name="Wei D."/>
            <person name="Dai S."/>
            <person name="Zhou R."/>
        </authorList>
    </citation>
    <scope>NUCLEOTIDE SEQUENCE [LARGE SCALE GENOMIC DNA]</scope>
    <source>
        <strain evidence="1">BV-YZ2020</strain>
    </source>
</reference>
<evidence type="ECO:0000313" key="2">
    <source>
        <dbReference type="Proteomes" id="UP000828941"/>
    </source>
</evidence>
<evidence type="ECO:0000313" key="1">
    <source>
        <dbReference type="EMBL" id="KAI4343923.1"/>
    </source>
</evidence>
<keyword evidence="2" id="KW-1185">Reference proteome</keyword>
<proteinExistence type="predicted"/>
<name>A0ACB9P635_BAUVA</name>
<dbReference type="EMBL" id="CM039430">
    <property type="protein sequence ID" value="KAI4343923.1"/>
    <property type="molecule type" value="Genomic_DNA"/>
</dbReference>
<accession>A0ACB9P635</accession>
<gene>
    <name evidence="1" type="ORF">L6164_011214</name>
</gene>
<organism evidence="1 2">
    <name type="scientific">Bauhinia variegata</name>
    <name type="common">Purple orchid tree</name>
    <name type="synonym">Phanera variegata</name>
    <dbReference type="NCBI Taxonomy" id="167791"/>
    <lineage>
        <taxon>Eukaryota</taxon>
        <taxon>Viridiplantae</taxon>
        <taxon>Streptophyta</taxon>
        <taxon>Embryophyta</taxon>
        <taxon>Tracheophyta</taxon>
        <taxon>Spermatophyta</taxon>
        <taxon>Magnoliopsida</taxon>
        <taxon>eudicotyledons</taxon>
        <taxon>Gunneridae</taxon>
        <taxon>Pentapetalae</taxon>
        <taxon>rosids</taxon>
        <taxon>fabids</taxon>
        <taxon>Fabales</taxon>
        <taxon>Fabaceae</taxon>
        <taxon>Cercidoideae</taxon>
        <taxon>Cercideae</taxon>
        <taxon>Bauhiniinae</taxon>
        <taxon>Bauhinia</taxon>
    </lineage>
</organism>
<sequence length="592" mass="64557">MALESVDNKVTSKKIEHEDGDEKANPTGRLPIIKGRHKTVSRYLSGHIASCHDLCKYGIKHDVEAKPWNSARKMPAARGQKTKVSLTVDRKSTSTSASKASPKIGKPSSPVVIKEVISSPGNEEIISSEKNIPPLEETDVPVDLVHAGSELKQAQSEPPSLPVQDCSNGHGNNEKVKGKSLIGSNSREKIERRSKQIGTTSIVGKKTSAFPSTTLPSKHHVKKSSSPSTKTAANLKGVSSLKNQKNVRKVKHKLASNDNLPEKILHIIEPTLEIKPVPEPFLTCDNTNSPSASPLLFGDKSLNEADKQIGKSGLPASTRKSTSLAGRRIHKTISAAPTSLSSVSKDKRAMQHKIHSDSSSSSSPSQSESAISPPKSPLRKPNVATSRFNKSRQGHQGENVKVGYKIRPGRSSVVVAGSKVIPARKLSFRRGKVIELQPQSKNIPRRLKFRPVRLLTDTQRESRDNNDARKMIIRRKEVDDGESNDANTKPLKAVPRLSTVEGNTRRSFRRKVLDGSKLDGSKSGSEKVVLRHQNEEGKKVTRRLYNNVIEETASKLAELRKSKVKALVGAFETVISLDSPREATLLETATAS</sequence>